<evidence type="ECO:0000256" key="9">
    <source>
        <dbReference type="ARBA" id="ARBA00030128"/>
    </source>
</evidence>
<dbReference type="PROSITE" id="PS50052">
    <property type="entry name" value="GUANYLATE_KINASE_2"/>
    <property type="match status" value="1"/>
</dbReference>
<dbReference type="InterPro" id="IPR008145">
    <property type="entry name" value="GK/Ca_channel_bsu"/>
</dbReference>
<comment type="function">
    <text evidence="1 11">Essential for recycling GMP and indirectly, cGMP.</text>
</comment>
<comment type="catalytic activity">
    <reaction evidence="10 11">
        <text>GMP + ATP = GDP + ADP</text>
        <dbReference type="Rhea" id="RHEA:20780"/>
        <dbReference type="ChEBI" id="CHEBI:30616"/>
        <dbReference type="ChEBI" id="CHEBI:58115"/>
        <dbReference type="ChEBI" id="CHEBI:58189"/>
        <dbReference type="ChEBI" id="CHEBI:456216"/>
        <dbReference type="EC" id="2.7.4.8"/>
    </reaction>
</comment>
<dbReference type="EMBL" id="SKBU01000014">
    <property type="protein sequence ID" value="TCJ17282.1"/>
    <property type="molecule type" value="Genomic_DNA"/>
</dbReference>
<dbReference type="EC" id="2.7.4.8" evidence="3 11"/>
<dbReference type="SUPFAM" id="SSF52540">
    <property type="entry name" value="P-loop containing nucleoside triphosphate hydrolases"/>
    <property type="match status" value="1"/>
</dbReference>
<dbReference type="Proteomes" id="UP000295244">
    <property type="component" value="Unassembled WGS sequence"/>
</dbReference>
<name>A0A4V2NWH1_9ACTN</name>
<evidence type="ECO:0000313" key="13">
    <source>
        <dbReference type="EMBL" id="TCJ17282.1"/>
    </source>
</evidence>
<reference evidence="13 14" key="1">
    <citation type="submission" date="2019-03" db="EMBL/GenBank/DDBJ databases">
        <title>Whole genome sequence of a novel Rubrobacter taiwanensis strain, isolated from Yellowstone National Park.</title>
        <authorList>
            <person name="Freed S."/>
            <person name="Ramaley R.F."/>
            <person name="Kyndt J.A."/>
        </authorList>
    </citation>
    <scope>NUCLEOTIDE SEQUENCE [LARGE SCALE GENOMIC DNA]</scope>
    <source>
        <strain evidence="13 14">Yellowstone</strain>
    </source>
</reference>
<feature type="domain" description="Guanylate kinase-like" evidence="12">
    <location>
        <begin position="3"/>
        <end position="181"/>
    </location>
</feature>
<sequence length="198" mass="22462">MRGRLIVVSGPSGAGKGTLIRAALEAVPELAYSVSATTRPPRPGEVDGRDYIFLSREEFEAWIREGRFLEWAEYSGNLYGTPEKKVDELLDAGLSVILEIELQGARQVRRRRPDAVMIFVRAPSLEENRRRLEGRATETSEALERRLEAARNEVAARDEFDYEIVNDELEKSRTAMIKLMRQIIRSPCEGGRRDAERA</sequence>
<proteinExistence type="inferred from homology"/>
<dbReference type="InterPro" id="IPR027417">
    <property type="entry name" value="P-loop_NTPase"/>
</dbReference>
<dbReference type="NCBIfam" id="TIGR03263">
    <property type="entry name" value="guanyl_kin"/>
    <property type="match status" value="1"/>
</dbReference>
<keyword evidence="8 11" id="KW-0067">ATP-binding</keyword>
<keyword evidence="11" id="KW-0963">Cytoplasm</keyword>
<dbReference type="CDD" id="cd00071">
    <property type="entry name" value="GMPK"/>
    <property type="match status" value="1"/>
</dbReference>
<accession>A0A4V2NWH1</accession>
<evidence type="ECO:0000256" key="6">
    <source>
        <dbReference type="ARBA" id="ARBA00022741"/>
    </source>
</evidence>
<keyword evidence="5 11" id="KW-0808">Transferase</keyword>
<dbReference type="PROSITE" id="PS00856">
    <property type="entry name" value="GUANYLATE_KINASE_1"/>
    <property type="match status" value="1"/>
</dbReference>
<dbReference type="Pfam" id="PF00625">
    <property type="entry name" value="Guanylate_kin"/>
    <property type="match status" value="1"/>
</dbReference>
<evidence type="ECO:0000256" key="2">
    <source>
        <dbReference type="ARBA" id="ARBA00005790"/>
    </source>
</evidence>
<gene>
    <name evidence="11" type="primary">gmk</name>
    <name evidence="13" type="ORF">E0L93_07025</name>
</gene>
<dbReference type="SMART" id="SM00072">
    <property type="entry name" value="GuKc"/>
    <property type="match status" value="1"/>
</dbReference>
<keyword evidence="7 11" id="KW-0418">Kinase</keyword>
<protein>
    <recommendedName>
        <fullName evidence="4 11">Guanylate kinase</fullName>
        <ecNumber evidence="3 11">2.7.4.8</ecNumber>
    </recommendedName>
    <alternativeName>
        <fullName evidence="9 11">GMP kinase</fullName>
    </alternativeName>
</protein>
<evidence type="ECO:0000313" key="14">
    <source>
        <dbReference type="Proteomes" id="UP000295244"/>
    </source>
</evidence>
<comment type="subcellular location">
    <subcellularLocation>
        <location evidence="11">Cytoplasm</location>
    </subcellularLocation>
</comment>
<dbReference type="GO" id="GO:0004385">
    <property type="term" value="F:GMP kinase activity"/>
    <property type="evidence" value="ECO:0007669"/>
    <property type="project" value="UniProtKB-UniRule"/>
</dbReference>
<evidence type="ECO:0000256" key="3">
    <source>
        <dbReference type="ARBA" id="ARBA00012961"/>
    </source>
</evidence>
<evidence type="ECO:0000256" key="8">
    <source>
        <dbReference type="ARBA" id="ARBA00022840"/>
    </source>
</evidence>
<keyword evidence="6 11" id="KW-0547">Nucleotide-binding</keyword>
<dbReference type="PANTHER" id="PTHR23117">
    <property type="entry name" value="GUANYLATE KINASE-RELATED"/>
    <property type="match status" value="1"/>
</dbReference>
<dbReference type="GO" id="GO:0005829">
    <property type="term" value="C:cytosol"/>
    <property type="evidence" value="ECO:0007669"/>
    <property type="project" value="TreeGrafter"/>
</dbReference>
<dbReference type="PANTHER" id="PTHR23117:SF13">
    <property type="entry name" value="GUANYLATE KINASE"/>
    <property type="match status" value="1"/>
</dbReference>
<dbReference type="FunFam" id="3.30.63.10:FF:000002">
    <property type="entry name" value="Guanylate kinase 1"/>
    <property type="match status" value="1"/>
</dbReference>
<dbReference type="InterPro" id="IPR017665">
    <property type="entry name" value="Guanylate_kinase"/>
</dbReference>
<dbReference type="Gene3D" id="3.30.63.10">
    <property type="entry name" value="Guanylate Kinase phosphate binding domain"/>
    <property type="match status" value="1"/>
</dbReference>
<dbReference type="OrthoDB" id="9808150at2"/>
<evidence type="ECO:0000256" key="5">
    <source>
        <dbReference type="ARBA" id="ARBA00022679"/>
    </source>
</evidence>
<evidence type="ECO:0000259" key="12">
    <source>
        <dbReference type="PROSITE" id="PS50052"/>
    </source>
</evidence>
<evidence type="ECO:0000256" key="11">
    <source>
        <dbReference type="HAMAP-Rule" id="MF_00328"/>
    </source>
</evidence>
<comment type="similarity">
    <text evidence="2 11">Belongs to the guanylate kinase family.</text>
</comment>
<dbReference type="AlphaFoldDB" id="A0A4V2NWH1"/>
<dbReference type="Gene3D" id="3.40.50.300">
    <property type="entry name" value="P-loop containing nucleotide triphosphate hydrolases"/>
    <property type="match status" value="1"/>
</dbReference>
<feature type="binding site" evidence="11">
    <location>
        <begin position="10"/>
        <end position="17"/>
    </location>
    <ligand>
        <name>ATP</name>
        <dbReference type="ChEBI" id="CHEBI:30616"/>
    </ligand>
</feature>
<dbReference type="InterPro" id="IPR008144">
    <property type="entry name" value="Guanylate_kin-like_dom"/>
</dbReference>
<dbReference type="RefSeq" id="WP_132690371.1">
    <property type="nucleotide sequence ID" value="NZ_SKBU01000014.1"/>
</dbReference>
<comment type="caution">
    <text evidence="13">The sequence shown here is derived from an EMBL/GenBank/DDBJ whole genome shotgun (WGS) entry which is preliminary data.</text>
</comment>
<dbReference type="InterPro" id="IPR020590">
    <property type="entry name" value="Guanylate_kinase_CS"/>
</dbReference>
<keyword evidence="14" id="KW-1185">Reference proteome</keyword>
<dbReference type="HAMAP" id="MF_00328">
    <property type="entry name" value="Guanylate_kinase"/>
    <property type="match status" value="1"/>
</dbReference>
<evidence type="ECO:0000256" key="10">
    <source>
        <dbReference type="ARBA" id="ARBA00048594"/>
    </source>
</evidence>
<organism evidence="13 14">
    <name type="scientific">Rubrobacter taiwanensis</name>
    <dbReference type="NCBI Taxonomy" id="185139"/>
    <lineage>
        <taxon>Bacteria</taxon>
        <taxon>Bacillati</taxon>
        <taxon>Actinomycetota</taxon>
        <taxon>Rubrobacteria</taxon>
        <taxon>Rubrobacterales</taxon>
        <taxon>Rubrobacteraceae</taxon>
        <taxon>Rubrobacter</taxon>
    </lineage>
</organism>
<evidence type="ECO:0000256" key="1">
    <source>
        <dbReference type="ARBA" id="ARBA00003531"/>
    </source>
</evidence>
<evidence type="ECO:0000256" key="4">
    <source>
        <dbReference type="ARBA" id="ARBA00016296"/>
    </source>
</evidence>
<dbReference type="GO" id="GO:0005524">
    <property type="term" value="F:ATP binding"/>
    <property type="evidence" value="ECO:0007669"/>
    <property type="project" value="UniProtKB-UniRule"/>
</dbReference>
<evidence type="ECO:0000256" key="7">
    <source>
        <dbReference type="ARBA" id="ARBA00022777"/>
    </source>
</evidence>